<protein>
    <submittedName>
        <fullName evidence="6">Transcriptional regulator</fullName>
    </submittedName>
</protein>
<comment type="caution">
    <text evidence="6">The sequence shown here is derived from an EMBL/GenBank/DDBJ whole genome shotgun (WGS) entry which is preliminary data.</text>
</comment>
<keyword evidence="4" id="KW-0804">Transcription</keyword>
<dbReference type="PANTHER" id="PTHR30537:SF68">
    <property type="entry name" value="TRANSCRIPTIONAL REGULATOR-RELATED"/>
    <property type="match status" value="1"/>
</dbReference>
<dbReference type="InterPro" id="IPR036388">
    <property type="entry name" value="WH-like_DNA-bd_sf"/>
</dbReference>
<keyword evidence="7" id="KW-1185">Reference proteome</keyword>
<dbReference type="CDD" id="cd08422">
    <property type="entry name" value="PBP2_CrgA_like"/>
    <property type="match status" value="1"/>
</dbReference>
<keyword evidence="2" id="KW-0805">Transcription regulation</keyword>
<dbReference type="SUPFAM" id="SSF53850">
    <property type="entry name" value="Periplasmic binding protein-like II"/>
    <property type="match status" value="1"/>
</dbReference>
<evidence type="ECO:0000256" key="4">
    <source>
        <dbReference type="ARBA" id="ARBA00023163"/>
    </source>
</evidence>
<dbReference type="EMBL" id="LDOT01000027">
    <property type="protein sequence ID" value="KLV03746.1"/>
    <property type="molecule type" value="Genomic_DNA"/>
</dbReference>
<dbReference type="STRING" id="1195763.ABT56_17990"/>
<dbReference type="InterPro" id="IPR000847">
    <property type="entry name" value="LysR_HTH_N"/>
</dbReference>
<keyword evidence="3" id="KW-0238">DNA-binding</keyword>
<organism evidence="6 7">
    <name type="scientific">Photobacterium aquae</name>
    <dbReference type="NCBI Taxonomy" id="1195763"/>
    <lineage>
        <taxon>Bacteria</taxon>
        <taxon>Pseudomonadati</taxon>
        <taxon>Pseudomonadota</taxon>
        <taxon>Gammaproteobacteria</taxon>
        <taxon>Vibrionales</taxon>
        <taxon>Vibrionaceae</taxon>
        <taxon>Photobacterium</taxon>
    </lineage>
</organism>
<dbReference type="Pfam" id="PF03466">
    <property type="entry name" value="LysR_substrate"/>
    <property type="match status" value="1"/>
</dbReference>
<dbReference type="Gene3D" id="3.40.190.10">
    <property type="entry name" value="Periplasmic binding protein-like II"/>
    <property type="match status" value="2"/>
</dbReference>
<proteinExistence type="inferred from homology"/>
<dbReference type="FunFam" id="1.10.10.10:FF:000001">
    <property type="entry name" value="LysR family transcriptional regulator"/>
    <property type="match status" value="1"/>
</dbReference>
<evidence type="ECO:0000256" key="3">
    <source>
        <dbReference type="ARBA" id="ARBA00023125"/>
    </source>
</evidence>
<feature type="domain" description="HTH lysR-type" evidence="5">
    <location>
        <begin position="1"/>
        <end position="58"/>
    </location>
</feature>
<dbReference type="Proteomes" id="UP000036097">
    <property type="component" value="Unassembled WGS sequence"/>
</dbReference>
<sequence>MKVDDLKLFVKIVELGSFTAAANAHDLPRANVSRRINELEHKLNAQLFHRTTRRLSLTNKGESYYRDVLKALAILDTANQQLSGTVHNVRGRIKLGLLAEAHELLQPILFAFQDKYPDVELDLRTINNGFADMFQYGLDIAVHSGRLIDSDLVARPLIKLDRCLVASPQYLRQHGIPETLDDLAHHQCICFRWPSGGIENIWHFKDGSITMAPKLIANIVGFIKQASVNHRGISFLPTLLVHTEIQRGELVTLLEQYQPQAENSYLLYPQPKTLNHASRLLIEHLLDEVPKLSQLSQYS</sequence>
<dbReference type="InterPro" id="IPR005119">
    <property type="entry name" value="LysR_subst-bd"/>
</dbReference>
<evidence type="ECO:0000313" key="6">
    <source>
        <dbReference type="EMBL" id="KLV03746.1"/>
    </source>
</evidence>
<dbReference type="InterPro" id="IPR036390">
    <property type="entry name" value="WH_DNA-bd_sf"/>
</dbReference>
<evidence type="ECO:0000256" key="2">
    <source>
        <dbReference type="ARBA" id="ARBA00023015"/>
    </source>
</evidence>
<dbReference type="GO" id="GO:0003700">
    <property type="term" value="F:DNA-binding transcription factor activity"/>
    <property type="evidence" value="ECO:0007669"/>
    <property type="project" value="InterPro"/>
</dbReference>
<gene>
    <name evidence="6" type="ORF">ABT56_17990</name>
</gene>
<dbReference type="PROSITE" id="PS50931">
    <property type="entry name" value="HTH_LYSR"/>
    <property type="match status" value="1"/>
</dbReference>
<dbReference type="InterPro" id="IPR058163">
    <property type="entry name" value="LysR-type_TF_proteobact-type"/>
</dbReference>
<dbReference type="Gene3D" id="1.10.10.10">
    <property type="entry name" value="Winged helix-like DNA-binding domain superfamily/Winged helix DNA-binding domain"/>
    <property type="match status" value="1"/>
</dbReference>
<evidence type="ECO:0000256" key="1">
    <source>
        <dbReference type="ARBA" id="ARBA00009437"/>
    </source>
</evidence>
<comment type="similarity">
    <text evidence="1">Belongs to the LysR transcriptional regulatory family.</text>
</comment>
<dbReference type="PATRIC" id="fig|1195763.3.peg.3841"/>
<reference evidence="6 7" key="1">
    <citation type="submission" date="2015-05" db="EMBL/GenBank/DDBJ databases">
        <title>Photobacterium galathea sp. nov.</title>
        <authorList>
            <person name="Machado H."/>
            <person name="Gram L."/>
        </authorList>
    </citation>
    <scope>NUCLEOTIDE SEQUENCE [LARGE SCALE GENOMIC DNA]</scope>
    <source>
        <strain evidence="6 7">CGMCC 1.12159</strain>
    </source>
</reference>
<evidence type="ECO:0000259" key="5">
    <source>
        <dbReference type="PROSITE" id="PS50931"/>
    </source>
</evidence>
<dbReference type="GO" id="GO:0043565">
    <property type="term" value="F:sequence-specific DNA binding"/>
    <property type="evidence" value="ECO:0007669"/>
    <property type="project" value="TreeGrafter"/>
</dbReference>
<dbReference type="AlphaFoldDB" id="A0A0J1GVU3"/>
<dbReference type="RefSeq" id="WP_047880333.1">
    <property type="nucleotide sequence ID" value="NZ_LDOT01000027.1"/>
</dbReference>
<dbReference type="SUPFAM" id="SSF46785">
    <property type="entry name" value="Winged helix' DNA-binding domain"/>
    <property type="match status" value="1"/>
</dbReference>
<dbReference type="Pfam" id="PF00126">
    <property type="entry name" value="HTH_1"/>
    <property type="match status" value="1"/>
</dbReference>
<name>A0A0J1GVU3_9GAMM</name>
<dbReference type="PANTHER" id="PTHR30537">
    <property type="entry name" value="HTH-TYPE TRANSCRIPTIONAL REGULATOR"/>
    <property type="match status" value="1"/>
</dbReference>
<dbReference type="OrthoDB" id="9786526at2"/>
<evidence type="ECO:0000313" key="7">
    <source>
        <dbReference type="Proteomes" id="UP000036097"/>
    </source>
</evidence>
<accession>A0A0J1GVU3</accession>
<dbReference type="GO" id="GO:0006351">
    <property type="term" value="P:DNA-templated transcription"/>
    <property type="evidence" value="ECO:0007669"/>
    <property type="project" value="TreeGrafter"/>
</dbReference>